<dbReference type="Proteomes" id="UP000789396">
    <property type="component" value="Unassembled WGS sequence"/>
</dbReference>
<name>A0A9N9NCT5_9GLOM</name>
<keyword evidence="3" id="KW-1185">Reference proteome</keyword>
<feature type="region of interest" description="Disordered" evidence="1">
    <location>
        <begin position="22"/>
        <end position="44"/>
    </location>
</feature>
<dbReference type="EMBL" id="CAJVPZ010025277">
    <property type="protein sequence ID" value="CAG8721887.1"/>
    <property type="molecule type" value="Genomic_DNA"/>
</dbReference>
<evidence type="ECO:0000313" key="3">
    <source>
        <dbReference type="Proteomes" id="UP000789396"/>
    </source>
</evidence>
<comment type="caution">
    <text evidence="2">The sequence shown here is derived from an EMBL/GenBank/DDBJ whole genome shotgun (WGS) entry which is preliminary data.</text>
</comment>
<gene>
    <name evidence="2" type="ORF">RFULGI_LOCUS11514</name>
</gene>
<feature type="compositionally biased region" description="Polar residues" evidence="1">
    <location>
        <begin position="22"/>
        <end position="33"/>
    </location>
</feature>
<feature type="compositionally biased region" description="Polar residues" evidence="1">
    <location>
        <begin position="80"/>
        <end position="97"/>
    </location>
</feature>
<reference evidence="2" key="1">
    <citation type="submission" date="2021-06" db="EMBL/GenBank/DDBJ databases">
        <authorList>
            <person name="Kallberg Y."/>
            <person name="Tangrot J."/>
            <person name="Rosling A."/>
        </authorList>
    </citation>
    <scope>NUCLEOTIDE SEQUENCE</scope>
    <source>
        <strain evidence="2">IN212</strain>
    </source>
</reference>
<protein>
    <submittedName>
        <fullName evidence="2">723_t:CDS:1</fullName>
    </submittedName>
</protein>
<feature type="region of interest" description="Disordered" evidence="1">
    <location>
        <begin position="58"/>
        <end position="101"/>
    </location>
</feature>
<feature type="non-terminal residue" evidence="2">
    <location>
        <position position="120"/>
    </location>
</feature>
<proteinExistence type="predicted"/>
<evidence type="ECO:0000256" key="1">
    <source>
        <dbReference type="SAM" id="MobiDB-lite"/>
    </source>
</evidence>
<organism evidence="2 3">
    <name type="scientific">Racocetra fulgida</name>
    <dbReference type="NCBI Taxonomy" id="60492"/>
    <lineage>
        <taxon>Eukaryota</taxon>
        <taxon>Fungi</taxon>
        <taxon>Fungi incertae sedis</taxon>
        <taxon>Mucoromycota</taxon>
        <taxon>Glomeromycotina</taxon>
        <taxon>Glomeromycetes</taxon>
        <taxon>Diversisporales</taxon>
        <taxon>Gigasporaceae</taxon>
        <taxon>Racocetra</taxon>
    </lineage>
</organism>
<dbReference type="AlphaFoldDB" id="A0A9N9NCT5"/>
<evidence type="ECO:0000313" key="2">
    <source>
        <dbReference type="EMBL" id="CAG8721887.1"/>
    </source>
</evidence>
<accession>A0A9N9NCT5</accession>
<sequence length="120" mass="13448">MPITTYKFQEQQLIPGLTLQSTRDNSIMTNNGDDSGIDDVNHNNSTSITTIHAQQKLMTKSRNHTIKNPPVAESRIKQPKNWSATDDITSSKPNKIKTTPAMKLPAPRKILTIIINDVPW</sequence>